<dbReference type="AlphaFoldDB" id="A0AAU8K4L9"/>
<gene>
    <name evidence="2" type="ORF">ABWK59_34405</name>
</gene>
<feature type="region of interest" description="Disordered" evidence="1">
    <location>
        <begin position="1"/>
        <end position="25"/>
    </location>
</feature>
<proteinExistence type="predicted"/>
<dbReference type="RefSeq" id="WP_354644599.1">
    <property type="nucleotide sequence ID" value="NZ_CP159872.1"/>
</dbReference>
<dbReference type="EMBL" id="CP159872">
    <property type="protein sequence ID" value="XCM83663.1"/>
    <property type="molecule type" value="Genomic_DNA"/>
</dbReference>
<accession>A0AAU8K4L9</accession>
<protein>
    <submittedName>
        <fullName evidence="2">Uncharacterized protein</fullName>
    </submittedName>
</protein>
<sequence>MNGNSAVDHCGPGPAAPPPARRPGELERLGQEMHDRLDGPVWDGDLARPTAEVAVFFDADRCLDVHAHLAATALRGGHQARTVLAAYPTYPFTAEPATGRWRAVRTELPTATPERVGAGAVFRTAGSVAGTVRSGSPDHPAVLLEWTPDGEFPPGGPLDAAGARVVEAYELTPVRSRAWCRRYLELDRQHGPVPARPEAAARLAERLGLTPAEAAVLLLAQPQSGRDSVRRDRFTTHHTGRAAYGLRDAEADRAVDALEDALGGPALAELYERLLPDDPERLWTHGPDIDRAAAWWTARHGPTPPLPADTAAEAAKEFTVPKGGWAQPRRIDPRCRLIRHRPQVRGGALVGAVATGAGVLDAAPFPLATPRAAAWLAYRTPAGDPLRPAVGAACARLRTVDELVTVYSIRADRLTGEPPSPEVPTAHPAVTVEEDPVLDLRHVRVLPGALTGPEDPALDALDDYLDQLKPSQWLPAPSGLPAVADLRLLLSDGFGELATHLAADPGREPGWEQDPRRSVPHLVARSADLLGLTPDAAALHLMLLALPDPTDRRVRLWTGWSAARHRTIGAELTDADLVVPDTRPRAGRRLFLPGPWLEPRAPRLPIEASKLALLPLAADRVSASHTPVVPSCPLPALFESAFGRALP</sequence>
<organism evidence="2">
    <name type="scientific">Kitasatospora camelliae</name>
    <dbReference type="NCBI Taxonomy" id="3156397"/>
    <lineage>
        <taxon>Bacteria</taxon>
        <taxon>Bacillati</taxon>
        <taxon>Actinomycetota</taxon>
        <taxon>Actinomycetes</taxon>
        <taxon>Kitasatosporales</taxon>
        <taxon>Streptomycetaceae</taxon>
        <taxon>Kitasatospora</taxon>
    </lineage>
</organism>
<reference evidence="2" key="1">
    <citation type="submission" date="2024-06" db="EMBL/GenBank/DDBJ databases">
        <title>The genome sequences of Kitasatospora sp. strain HUAS MG31.</title>
        <authorList>
            <person name="Mo P."/>
        </authorList>
    </citation>
    <scope>NUCLEOTIDE SEQUENCE</scope>
    <source>
        <strain evidence="2">HUAS MG31</strain>
    </source>
</reference>
<name>A0AAU8K4L9_9ACTN</name>
<evidence type="ECO:0000256" key="1">
    <source>
        <dbReference type="SAM" id="MobiDB-lite"/>
    </source>
</evidence>
<evidence type="ECO:0000313" key="2">
    <source>
        <dbReference type="EMBL" id="XCM83663.1"/>
    </source>
</evidence>
<dbReference type="KEGG" id="kcm:ABWK59_34405"/>